<dbReference type="Gene3D" id="1.10.357.10">
    <property type="entry name" value="Tetracycline Repressor, domain 2"/>
    <property type="match status" value="1"/>
</dbReference>
<gene>
    <name evidence="6" type="ORF">LMG28138_03741</name>
</gene>
<proteinExistence type="predicted"/>
<feature type="DNA-binding region" description="H-T-H motif" evidence="4">
    <location>
        <begin position="29"/>
        <end position="48"/>
    </location>
</feature>
<evidence type="ECO:0000313" key="6">
    <source>
        <dbReference type="EMBL" id="CAB3794586.1"/>
    </source>
</evidence>
<dbReference type="GO" id="GO:0003677">
    <property type="term" value="F:DNA binding"/>
    <property type="evidence" value="ECO:0007669"/>
    <property type="project" value="UniProtKB-UniRule"/>
</dbReference>
<evidence type="ECO:0000256" key="2">
    <source>
        <dbReference type="ARBA" id="ARBA00023125"/>
    </source>
</evidence>
<dbReference type="PANTHER" id="PTHR47506">
    <property type="entry name" value="TRANSCRIPTIONAL REGULATORY PROTEIN"/>
    <property type="match status" value="1"/>
</dbReference>
<evidence type="ECO:0000313" key="7">
    <source>
        <dbReference type="Proteomes" id="UP000494115"/>
    </source>
</evidence>
<evidence type="ECO:0000256" key="3">
    <source>
        <dbReference type="ARBA" id="ARBA00023163"/>
    </source>
</evidence>
<dbReference type="EMBL" id="CADIKM010000019">
    <property type="protein sequence ID" value="CAB3794586.1"/>
    <property type="molecule type" value="Genomic_DNA"/>
</dbReference>
<dbReference type="InterPro" id="IPR036271">
    <property type="entry name" value="Tet_transcr_reg_TetR-rel_C_sf"/>
</dbReference>
<name>A0A6S7CP86_9BURK</name>
<keyword evidence="1" id="KW-0805">Transcription regulation</keyword>
<dbReference type="SUPFAM" id="SSF46689">
    <property type="entry name" value="Homeodomain-like"/>
    <property type="match status" value="1"/>
</dbReference>
<dbReference type="InterPro" id="IPR009057">
    <property type="entry name" value="Homeodomain-like_sf"/>
</dbReference>
<evidence type="ECO:0000256" key="4">
    <source>
        <dbReference type="PROSITE-ProRule" id="PRU00335"/>
    </source>
</evidence>
<reference evidence="6 7" key="1">
    <citation type="submission" date="2020-04" db="EMBL/GenBank/DDBJ databases">
        <authorList>
            <person name="De Canck E."/>
        </authorList>
    </citation>
    <scope>NUCLEOTIDE SEQUENCE [LARGE SCALE GENOMIC DNA]</scope>
    <source>
        <strain evidence="6 7">LMG 28138</strain>
    </source>
</reference>
<dbReference type="SUPFAM" id="SSF48498">
    <property type="entry name" value="Tetracyclin repressor-like, C-terminal domain"/>
    <property type="match status" value="1"/>
</dbReference>
<dbReference type="PANTHER" id="PTHR47506:SF1">
    <property type="entry name" value="HTH-TYPE TRANSCRIPTIONAL REGULATOR YJDC"/>
    <property type="match status" value="1"/>
</dbReference>
<organism evidence="6 7">
    <name type="scientific">Pararobbsia alpina</name>
    <dbReference type="NCBI Taxonomy" id="621374"/>
    <lineage>
        <taxon>Bacteria</taxon>
        <taxon>Pseudomonadati</taxon>
        <taxon>Pseudomonadota</taxon>
        <taxon>Betaproteobacteria</taxon>
        <taxon>Burkholderiales</taxon>
        <taxon>Burkholderiaceae</taxon>
        <taxon>Pararobbsia</taxon>
    </lineage>
</organism>
<evidence type="ECO:0000259" key="5">
    <source>
        <dbReference type="PROSITE" id="PS50977"/>
    </source>
</evidence>
<sequence>MTTSSLGPRERLLETAERLVYASSIQGTGVDAIVRESGTARKSFYLYFSSKEALVAEALRRRDERWMNWFERCTLASATTPSKRLLGMFDVLREWFTSGQYHGCAFLNAAGEIKSPENEIFKVSRLHKERLLTFIEQLCRESGARDPVSLARQLLVLVDGAIAVALVSGEPTAAGDARQIAACLTGAATGSAGC</sequence>
<keyword evidence="3" id="KW-0804">Transcription</keyword>
<dbReference type="PROSITE" id="PS50977">
    <property type="entry name" value="HTH_TETR_2"/>
    <property type="match status" value="1"/>
</dbReference>
<feature type="domain" description="HTH tetR-type" evidence="5">
    <location>
        <begin position="6"/>
        <end position="66"/>
    </location>
</feature>
<dbReference type="AlphaFoldDB" id="A0A6S7CP86"/>
<dbReference type="Proteomes" id="UP000494115">
    <property type="component" value="Unassembled WGS sequence"/>
</dbReference>
<keyword evidence="7" id="KW-1185">Reference proteome</keyword>
<accession>A0A6S7CP86</accession>
<keyword evidence="2 4" id="KW-0238">DNA-binding</keyword>
<evidence type="ECO:0000256" key="1">
    <source>
        <dbReference type="ARBA" id="ARBA00023015"/>
    </source>
</evidence>
<dbReference type="Pfam" id="PF00440">
    <property type="entry name" value="TetR_N"/>
    <property type="match status" value="1"/>
</dbReference>
<protein>
    <recommendedName>
        <fullName evidence="5">HTH tetR-type domain-containing protein</fullName>
    </recommendedName>
</protein>
<dbReference type="InterPro" id="IPR001647">
    <property type="entry name" value="HTH_TetR"/>
</dbReference>
<dbReference type="RefSeq" id="WP_175106238.1">
    <property type="nucleotide sequence ID" value="NZ_CADIKM010000019.1"/>
</dbReference>